<dbReference type="Gene3D" id="1.10.238.10">
    <property type="entry name" value="EF-hand"/>
    <property type="match status" value="1"/>
</dbReference>
<dbReference type="GO" id="GO:0016460">
    <property type="term" value="C:myosin II complex"/>
    <property type="evidence" value="ECO:0007669"/>
    <property type="project" value="TreeGrafter"/>
</dbReference>
<dbReference type="PROSITE" id="PS50222">
    <property type="entry name" value="EF_HAND_2"/>
    <property type="match status" value="1"/>
</dbReference>
<dbReference type="Proteomes" id="UP001497525">
    <property type="component" value="Unassembled WGS sequence"/>
</dbReference>
<sequence length="78" mass="8800">MSELSEKDLEEARDTFALFDSVGDEKIEVKDIGEVVRALGLNPTESDIRKFSSQTDSGECFVSFRLLNCAGNFTDRYR</sequence>
<feature type="domain" description="EF-hand" evidence="1">
    <location>
        <begin position="7"/>
        <end position="42"/>
    </location>
</feature>
<dbReference type="PANTHER" id="PTHR23048:SF49">
    <property type="entry name" value="FI08416P-RELATED"/>
    <property type="match status" value="1"/>
</dbReference>
<gene>
    <name evidence="2" type="ORF">CDAUBV1_LOCUS9576</name>
</gene>
<dbReference type="InterPro" id="IPR011992">
    <property type="entry name" value="EF-hand-dom_pair"/>
</dbReference>
<dbReference type="SUPFAM" id="SSF47473">
    <property type="entry name" value="EF-hand"/>
    <property type="match status" value="1"/>
</dbReference>
<dbReference type="AlphaFoldDB" id="A0AAV2TD85"/>
<dbReference type="EMBL" id="CAXLJL010000267">
    <property type="protein sequence ID" value="CAL5135432.1"/>
    <property type="molecule type" value="Genomic_DNA"/>
</dbReference>
<evidence type="ECO:0000259" key="1">
    <source>
        <dbReference type="PROSITE" id="PS50222"/>
    </source>
</evidence>
<accession>A0AAV2TD85</accession>
<dbReference type="InterPro" id="IPR050230">
    <property type="entry name" value="CALM/Myosin/TropC-like"/>
</dbReference>
<proteinExistence type="predicted"/>
<dbReference type="GO" id="GO:0005509">
    <property type="term" value="F:calcium ion binding"/>
    <property type="evidence" value="ECO:0007669"/>
    <property type="project" value="InterPro"/>
</dbReference>
<name>A0AAV2TD85_CALDB</name>
<dbReference type="InterPro" id="IPR002048">
    <property type="entry name" value="EF_hand_dom"/>
</dbReference>
<organism evidence="2 3">
    <name type="scientific">Calicophoron daubneyi</name>
    <name type="common">Rumen fluke</name>
    <name type="synonym">Paramphistomum daubneyi</name>
    <dbReference type="NCBI Taxonomy" id="300641"/>
    <lineage>
        <taxon>Eukaryota</taxon>
        <taxon>Metazoa</taxon>
        <taxon>Spiralia</taxon>
        <taxon>Lophotrochozoa</taxon>
        <taxon>Platyhelminthes</taxon>
        <taxon>Trematoda</taxon>
        <taxon>Digenea</taxon>
        <taxon>Plagiorchiida</taxon>
        <taxon>Pronocephalata</taxon>
        <taxon>Paramphistomoidea</taxon>
        <taxon>Paramphistomidae</taxon>
        <taxon>Calicophoron</taxon>
    </lineage>
</organism>
<protein>
    <recommendedName>
        <fullName evidence="1">EF-hand domain-containing protein</fullName>
    </recommendedName>
</protein>
<evidence type="ECO:0000313" key="2">
    <source>
        <dbReference type="EMBL" id="CAL5135432.1"/>
    </source>
</evidence>
<comment type="caution">
    <text evidence="2">The sequence shown here is derived from an EMBL/GenBank/DDBJ whole genome shotgun (WGS) entry which is preliminary data.</text>
</comment>
<dbReference type="PANTHER" id="PTHR23048">
    <property type="entry name" value="MYOSIN LIGHT CHAIN 1, 3"/>
    <property type="match status" value="1"/>
</dbReference>
<reference evidence="2" key="1">
    <citation type="submission" date="2024-06" db="EMBL/GenBank/DDBJ databases">
        <authorList>
            <person name="Liu X."/>
            <person name="Lenzi L."/>
            <person name="Haldenby T S."/>
            <person name="Uol C."/>
        </authorList>
    </citation>
    <scope>NUCLEOTIDE SEQUENCE</scope>
</reference>
<evidence type="ECO:0000313" key="3">
    <source>
        <dbReference type="Proteomes" id="UP001497525"/>
    </source>
</evidence>